<evidence type="ECO:0000313" key="3">
    <source>
        <dbReference type="EMBL" id="KAA3520883.1"/>
    </source>
</evidence>
<sequence>MAAHDGLMTKFPLALRRRHVLSFASFSFLGLVTSGQAASLAPGEVPLWSGRAPGGGGPRLGRRTIHKAALLRIATPTLRMVRPQTPNGTAVLIAPGGGYHFVEERKEGEAAAQWLAARGVTAFILTYRLPGEGWFVGPRAPLQDAQRALRLIRAQGDALGLDPQKIGSMGFSAGGHLMGMLSTRFAEPIYSSVDNADTLSARPDFTLLAYPVITLKAPYNHTWTRVEMVGKHPSDADVAAWSVETHVGSTCPPVFLAHAKDDPVANIEHSRLMQAACRKAGVSADLVELEQGGHGFAMGEGSMGKTPRPPVLWTPALEAWMRGRNLV</sequence>
<evidence type="ECO:0000259" key="2">
    <source>
        <dbReference type="Pfam" id="PF20434"/>
    </source>
</evidence>
<dbReference type="SUPFAM" id="SSF53474">
    <property type="entry name" value="alpha/beta-Hydrolases"/>
    <property type="match status" value="1"/>
</dbReference>
<comment type="caution">
    <text evidence="3">The sequence shown here is derived from an EMBL/GenBank/DDBJ whole genome shotgun (WGS) entry which is preliminary data.</text>
</comment>
<dbReference type="AlphaFoldDB" id="A0A368NTG4"/>
<protein>
    <submittedName>
        <fullName evidence="3">Alpha/beta hydrolase</fullName>
    </submittedName>
</protein>
<evidence type="ECO:0000313" key="4">
    <source>
        <dbReference type="Proteomes" id="UP000436911"/>
    </source>
</evidence>
<dbReference type="OrthoDB" id="9771666at2"/>
<reference evidence="3 4" key="1">
    <citation type="submission" date="2018-08" db="EMBL/GenBank/DDBJ databases">
        <title>Genome sequencing of Agrobacterium vitis strain ICMP 10754.</title>
        <authorList>
            <person name="Visnovsky S.B."/>
            <person name="Pitman A.R."/>
        </authorList>
    </citation>
    <scope>NUCLEOTIDE SEQUENCE [LARGE SCALE GENOMIC DNA]</scope>
    <source>
        <strain evidence="3 4">ICMP 10754</strain>
    </source>
</reference>
<dbReference type="InterPro" id="IPR050300">
    <property type="entry name" value="GDXG_lipolytic_enzyme"/>
</dbReference>
<name>A0A368NTG4_AGRVI</name>
<accession>A0A368NTG4</accession>
<dbReference type="PANTHER" id="PTHR48081:SF6">
    <property type="entry name" value="PEPTIDASE S9 PROLYL OLIGOPEPTIDASE CATALYTIC DOMAIN-CONTAINING PROTEIN"/>
    <property type="match status" value="1"/>
</dbReference>
<proteinExistence type="predicted"/>
<evidence type="ECO:0000256" key="1">
    <source>
        <dbReference type="ARBA" id="ARBA00022801"/>
    </source>
</evidence>
<dbReference type="InterPro" id="IPR029058">
    <property type="entry name" value="AB_hydrolase_fold"/>
</dbReference>
<dbReference type="Pfam" id="PF20434">
    <property type="entry name" value="BD-FAE"/>
    <property type="match status" value="1"/>
</dbReference>
<dbReference type="Proteomes" id="UP000436911">
    <property type="component" value="Unassembled WGS sequence"/>
</dbReference>
<dbReference type="EMBL" id="QUSG01000024">
    <property type="protein sequence ID" value="KAA3520883.1"/>
    <property type="molecule type" value="Genomic_DNA"/>
</dbReference>
<dbReference type="PANTHER" id="PTHR48081">
    <property type="entry name" value="AB HYDROLASE SUPERFAMILY PROTEIN C4A8.06C"/>
    <property type="match status" value="1"/>
</dbReference>
<dbReference type="InterPro" id="IPR049492">
    <property type="entry name" value="BD-FAE-like_dom"/>
</dbReference>
<dbReference type="GO" id="GO:0016787">
    <property type="term" value="F:hydrolase activity"/>
    <property type="evidence" value="ECO:0007669"/>
    <property type="project" value="UniProtKB-KW"/>
</dbReference>
<organism evidence="3 4">
    <name type="scientific">Agrobacterium vitis</name>
    <name type="common">Rhizobium vitis</name>
    <dbReference type="NCBI Taxonomy" id="373"/>
    <lineage>
        <taxon>Bacteria</taxon>
        <taxon>Pseudomonadati</taxon>
        <taxon>Pseudomonadota</taxon>
        <taxon>Alphaproteobacteria</taxon>
        <taxon>Hyphomicrobiales</taxon>
        <taxon>Rhizobiaceae</taxon>
        <taxon>Rhizobium/Agrobacterium group</taxon>
        <taxon>Agrobacterium</taxon>
    </lineage>
</organism>
<dbReference type="Gene3D" id="3.40.50.1820">
    <property type="entry name" value="alpha/beta hydrolase"/>
    <property type="match status" value="1"/>
</dbReference>
<gene>
    <name evidence="3" type="ORF">DXT89_24505</name>
</gene>
<feature type="domain" description="BD-FAE-like" evidence="2">
    <location>
        <begin position="90"/>
        <end position="275"/>
    </location>
</feature>
<keyword evidence="1 3" id="KW-0378">Hydrolase</keyword>